<gene>
    <name evidence="1" type="ORF">KFK09_026293</name>
</gene>
<keyword evidence="2" id="KW-1185">Reference proteome</keyword>
<evidence type="ECO:0000313" key="2">
    <source>
        <dbReference type="Proteomes" id="UP000829196"/>
    </source>
</evidence>
<proteinExistence type="predicted"/>
<organism evidence="1 2">
    <name type="scientific">Dendrobium nobile</name>
    <name type="common">Orchid</name>
    <dbReference type="NCBI Taxonomy" id="94219"/>
    <lineage>
        <taxon>Eukaryota</taxon>
        <taxon>Viridiplantae</taxon>
        <taxon>Streptophyta</taxon>
        <taxon>Embryophyta</taxon>
        <taxon>Tracheophyta</taxon>
        <taxon>Spermatophyta</taxon>
        <taxon>Magnoliopsida</taxon>
        <taxon>Liliopsida</taxon>
        <taxon>Asparagales</taxon>
        <taxon>Orchidaceae</taxon>
        <taxon>Epidendroideae</taxon>
        <taxon>Malaxideae</taxon>
        <taxon>Dendrobiinae</taxon>
        <taxon>Dendrobium</taxon>
    </lineage>
</organism>
<name>A0A8T3A7D3_DENNO</name>
<protein>
    <submittedName>
        <fullName evidence="1">Uncharacterized protein</fullName>
    </submittedName>
</protein>
<evidence type="ECO:0000313" key="1">
    <source>
        <dbReference type="EMBL" id="KAI0492028.1"/>
    </source>
</evidence>
<dbReference type="Proteomes" id="UP000829196">
    <property type="component" value="Unassembled WGS sequence"/>
</dbReference>
<reference evidence="1" key="1">
    <citation type="journal article" date="2022" name="Front. Genet.">
        <title>Chromosome-Scale Assembly of the Dendrobium nobile Genome Provides Insights Into the Molecular Mechanism of the Biosynthesis of the Medicinal Active Ingredient of Dendrobium.</title>
        <authorList>
            <person name="Xu Q."/>
            <person name="Niu S.-C."/>
            <person name="Li K.-L."/>
            <person name="Zheng P.-J."/>
            <person name="Zhang X.-J."/>
            <person name="Jia Y."/>
            <person name="Liu Y."/>
            <person name="Niu Y.-X."/>
            <person name="Yu L.-H."/>
            <person name="Chen D.-F."/>
            <person name="Zhang G.-Q."/>
        </authorList>
    </citation>
    <scope>NUCLEOTIDE SEQUENCE</scope>
    <source>
        <tissue evidence="1">Leaf</tissue>
    </source>
</reference>
<comment type="caution">
    <text evidence="1">The sequence shown here is derived from an EMBL/GenBank/DDBJ whole genome shotgun (WGS) entry which is preliminary data.</text>
</comment>
<sequence length="56" mass="6430">MIMTPIVFSNNTSALLSVEVDNHLKLFQSLKPSLFKGEVDARTIEDWLIRIEKDPE</sequence>
<dbReference type="EMBL" id="JAGYWB010000018">
    <property type="protein sequence ID" value="KAI0492028.1"/>
    <property type="molecule type" value="Genomic_DNA"/>
</dbReference>
<accession>A0A8T3A7D3</accession>
<dbReference type="AlphaFoldDB" id="A0A8T3A7D3"/>